<organism evidence="1 2">
    <name type="scientific">Pseudomonas synxantha</name>
    <dbReference type="NCBI Taxonomy" id="47883"/>
    <lineage>
        <taxon>Bacteria</taxon>
        <taxon>Pseudomonadati</taxon>
        <taxon>Pseudomonadota</taxon>
        <taxon>Gammaproteobacteria</taxon>
        <taxon>Pseudomonadales</taxon>
        <taxon>Pseudomonadaceae</taxon>
        <taxon>Pseudomonas</taxon>
    </lineage>
</organism>
<gene>
    <name evidence="1" type="ORF">C4K03_4407</name>
</gene>
<proteinExistence type="predicted"/>
<protein>
    <submittedName>
        <fullName evidence="1">Uncharacterized protein</fullName>
    </submittedName>
</protein>
<dbReference type="EMBL" id="CP027754">
    <property type="protein sequence ID" value="AZE56545.1"/>
    <property type="molecule type" value="Genomic_DNA"/>
</dbReference>
<sequence length="61" mass="6442">MGIPDQRLAYSPSNSAIKSLNRSTFSALISLPANPSIYSANSATVLHSQKRGLTPPSVSIQ</sequence>
<evidence type="ECO:0000313" key="1">
    <source>
        <dbReference type="EMBL" id="AZE56545.1"/>
    </source>
</evidence>
<accession>A0A3G7UB26</accession>
<name>A0A3G7UB26_9PSED</name>
<dbReference type="Proteomes" id="UP000268696">
    <property type="component" value="Chromosome"/>
</dbReference>
<dbReference type="AlphaFoldDB" id="A0A3G7UB26"/>
<evidence type="ECO:0000313" key="2">
    <source>
        <dbReference type="Proteomes" id="UP000268696"/>
    </source>
</evidence>
<reference evidence="1 2" key="1">
    <citation type="submission" date="2018-03" db="EMBL/GenBank/DDBJ databases">
        <title>Diversity of phytobeneficial traits revealed by whole-genome analysis of worldwide-isolated phenazine-producing Pseudomonas spp.</title>
        <authorList>
            <person name="Biessy A."/>
            <person name="Novinscak A."/>
            <person name="Blom J."/>
            <person name="Leger G."/>
            <person name="Thomashow L.S."/>
            <person name="Cazorla F.M."/>
            <person name="Josic D."/>
            <person name="Filion M."/>
        </authorList>
    </citation>
    <scope>NUCLEOTIDE SEQUENCE [LARGE SCALE GENOMIC DNA]</scope>
    <source>
        <strain evidence="1 2">30B</strain>
    </source>
</reference>